<dbReference type="AlphaFoldDB" id="A0A3N2PN83"/>
<dbReference type="GeneID" id="39582967"/>
<name>A0A3N2PN83_SODAK</name>
<sequence length="155" mass="17843">MQDRLMRSTEYILMVRFADPDANQPPPVPWSPTYRPRVLSPTFVDPELRSDENDHTSYWWPNLSPAQTGISVSVVAFYSKKPPSRLAVDRPGVLQVQRLEWYPTAFPLDICPNEVPGFVLQFYNQPPGSSYRSCPSNRPLAAWSSPFFLQIFRPR</sequence>
<evidence type="ECO:0000313" key="2">
    <source>
        <dbReference type="Proteomes" id="UP000272025"/>
    </source>
</evidence>
<evidence type="ECO:0000313" key="1">
    <source>
        <dbReference type="EMBL" id="ROT35880.1"/>
    </source>
</evidence>
<proteinExistence type="predicted"/>
<accession>A0A3N2PN83</accession>
<dbReference type="Proteomes" id="UP000272025">
    <property type="component" value="Unassembled WGS sequence"/>
</dbReference>
<reference evidence="1 2" key="1">
    <citation type="journal article" date="2018" name="Mol. Ecol.">
        <title>The obligate alkalophilic soda-lake fungus Sodiomyces alkalinus has shifted to a protein diet.</title>
        <authorList>
            <person name="Grum-Grzhimaylo A.A."/>
            <person name="Falkoski D.L."/>
            <person name="van den Heuvel J."/>
            <person name="Valero-Jimenez C.A."/>
            <person name="Min B."/>
            <person name="Choi I.G."/>
            <person name="Lipzen A."/>
            <person name="Daum C.G."/>
            <person name="Aanen D.K."/>
            <person name="Tsang A."/>
            <person name="Henrissat B."/>
            <person name="Bilanenko E.N."/>
            <person name="de Vries R.P."/>
            <person name="van Kan J.A.L."/>
            <person name="Grigoriev I.V."/>
            <person name="Debets A.J.M."/>
        </authorList>
    </citation>
    <scope>NUCLEOTIDE SEQUENCE [LARGE SCALE GENOMIC DNA]</scope>
    <source>
        <strain evidence="1 2">F11</strain>
    </source>
</reference>
<organism evidence="1 2">
    <name type="scientific">Sodiomyces alkalinus (strain CBS 110278 / VKM F-3762 / F11)</name>
    <name type="common">Alkaliphilic filamentous fungus</name>
    <dbReference type="NCBI Taxonomy" id="1314773"/>
    <lineage>
        <taxon>Eukaryota</taxon>
        <taxon>Fungi</taxon>
        <taxon>Dikarya</taxon>
        <taxon>Ascomycota</taxon>
        <taxon>Pezizomycotina</taxon>
        <taxon>Sordariomycetes</taxon>
        <taxon>Hypocreomycetidae</taxon>
        <taxon>Glomerellales</taxon>
        <taxon>Plectosphaerellaceae</taxon>
        <taxon>Sodiomyces</taxon>
    </lineage>
</organism>
<dbReference type="EMBL" id="ML119060">
    <property type="protein sequence ID" value="ROT35880.1"/>
    <property type="molecule type" value="Genomic_DNA"/>
</dbReference>
<gene>
    <name evidence="1" type="ORF">SODALDRAFT_362730</name>
</gene>
<keyword evidence="2" id="KW-1185">Reference proteome</keyword>
<protein>
    <submittedName>
        <fullName evidence="1">Uncharacterized protein</fullName>
    </submittedName>
</protein>
<dbReference type="RefSeq" id="XP_028463686.1">
    <property type="nucleotide sequence ID" value="XM_028614489.1"/>
</dbReference>